<evidence type="ECO:0000256" key="1">
    <source>
        <dbReference type="SAM" id="MobiDB-lite"/>
    </source>
</evidence>
<proteinExistence type="predicted"/>
<dbReference type="Proteomes" id="UP000027195">
    <property type="component" value="Unassembled WGS sequence"/>
</dbReference>
<feature type="region of interest" description="Disordered" evidence="1">
    <location>
        <begin position="39"/>
        <end position="71"/>
    </location>
</feature>
<dbReference type="InParanoid" id="A0A067M610"/>
<sequence length="173" mass="18603">MRIPRLNLSTARVGNAGSESGWEVRIRIQQKEWQAGNAASSAHDLVVPQSRPSTINGSCRPPSNSPLCNRWDSPEKRSARYSAVHSGWQPRAIIIVGEAEAIGQILGIVPIIVASLPVAAGAERPTSEKMSGVQSILSGQYAPFKFTNGSGERCGRRIERGTLTRRTTAAEEG</sequence>
<reference evidence="3" key="1">
    <citation type="journal article" date="2014" name="Proc. Natl. Acad. Sci. U.S.A.">
        <title>Extensive sampling of basidiomycete genomes demonstrates inadequacy of the white-rot/brown-rot paradigm for wood decay fungi.</title>
        <authorList>
            <person name="Riley R."/>
            <person name="Salamov A.A."/>
            <person name="Brown D.W."/>
            <person name="Nagy L.G."/>
            <person name="Floudas D."/>
            <person name="Held B.W."/>
            <person name="Levasseur A."/>
            <person name="Lombard V."/>
            <person name="Morin E."/>
            <person name="Otillar R."/>
            <person name="Lindquist E.A."/>
            <person name="Sun H."/>
            <person name="LaButti K.M."/>
            <person name="Schmutz J."/>
            <person name="Jabbour D."/>
            <person name="Luo H."/>
            <person name="Baker S.E."/>
            <person name="Pisabarro A.G."/>
            <person name="Walton J.D."/>
            <person name="Blanchette R.A."/>
            <person name="Henrissat B."/>
            <person name="Martin F."/>
            <person name="Cullen D."/>
            <person name="Hibbett D.S."/>
            <person name="Grigoriev I.V."/>
        </authorList>
    </citation>
    <scope>NUCLEOTIDE SEQUENCE [LARGE SCALE GENOMIC DNA]</scope>
    <source>
        <strain evidence="3">FD-172 SS1</strain>
    </source>
</reference>
<keyword evidence="3" id="KW-1185">Reference proteome</keyword>
<name>A0A067M610_BOTB1</name>
<evidence type="ECO:0000313" key="3">
    <source>
        <dbReference type="Proteomes" id="UP000027195"/>
    </source>
</evidence>
<feature type="compositionally biased region" description="Polar residues" evidence="1">
    <location>
        <begin position="50"/>
        <end position="67"/>
    </location>
</feature>
<protein>
    <submittedName>
        <fullName evidence="2">Uncharacterized protein</fullName>
    </submittedName>
</protein>
<evidence type="ECO:0000313" key="2">
    <source>
        <dbReference type="EMBL" id="KDQ07021.1"/>
    </source>
</evidence>
<dbReference type="AlphaFoldDB" id="A0A067M610"/>
<organism evidence="2 3">
    <name type="scientific">Botryobasidium botryosum (strain FD-172 SS1)</name>
    <dbReference type="NCBI Taxonomy" id="930990"/>
    <lineage>
        <taxon>Eukaryota</taxon>
        <taxon>Fungi</taxon>
        <taxon>Dikarya</taxon>
        <taxon>Basidiomycota</taxon>
        <taxon>Agaricomycotina</taxon>
        <taxon>Agaricomycetes</taxon>
        <taxon>Cantharellales</taxon>
        <taxon>Botryobasidiaceae</taxon>
        <taxon>Botryobasidium</taxon>
    </lineage>
</organism>
<dbReference type="HOGENOM" id="CLU_1547286_0_0_1"/>
<accession>A0A067M610</accession>
<dbReference type="EMBL" id="KL198117">
    <property type="protein sequence ID" value="KDQ07021.1"/>
    <property type="molecule type" value="Genomic_DNA"/>
</dbReference>
<gene>
    <name evidence="2" type="ORF">BOTBODRAFT_49051</name>
</gene>